<feature type="transmembrane region" description="Helical" evidence="1">
    <location>
        <begin position="93"/>
        <end position="111"/>
    </location>
</feature>
<comment type="caution">
    <text evidence="2">The sequence shown here is derived from an EMBL/GenBank/DDBJ whole genome shotgun (WGS) entry which is preliminary data.</text>
</comment>
<keyword evidence="1" id="KW-0812">Transmembrane</keyword>
<evidence type="ECO:0000256" key="1">
    <source>
        <dbReference type="SAM" id="Phobius"/>
    </source>
</evidence>
<dbReference type="EMBL" id="WJPP01000005">
    <property type="protein sequence ID" value="MRH79055.1"/>
    <property type="molecule type" value="Genomic_DNA"/>
</dbReference>
<dbReference type="AlphaFoldDB" id="A0A6N7QR88"/>
<feature type="transmembrane region" description="Helical" evidence="1">
    <location>
        <begin position="40"/>
        <end position="61"/>
    </location>
</feature>
<keyword evidence="3" id="KW-1185">Reference proteome</keyword>
<dbReference type="Proteomes" id="UP000433788">
    <property type="component" value="Unassembled WGS sequence"/>
</dbReference>
<feature type="transmembrane region" description="Helical" evidence="1">
    <location>
        <begin position="68"/>
        <end position="87"/>
    </location>
</feature>
<dbReference type="InterPro" id="IPR037185">
    <property type="entry name" value="EmrE-like"/>
</dbReference>
<name>A0A6N7QR88_9GAMM</name>
<evidence type="ECO:0000313" key="3">
    <source>
        <dbReference type="Proteomes" id="UP000433788"/>
    </source>
</evidence>
<gene>
    <name evidence="2" type="ORF">GH984_10115</name>
</gene>
<dbReference type="Gene3D" id="1.10.3730.20">
    <property type="match status" value="1"/>
</dbReference>
<keyword evidence="1" id="KW-0472">Membrane</keyword>
<dbReference type="SUPFAM" id="SSF103481">
    <property type="entry name" value="Multidrug resistance efflux transporter EmrE"/>
    <property type="match status" value="1"/>
</dbReference>
<dbReference type="RefSeq" id="WP_153720099.1">
    <property type="nucleotide sequence ID" value="NZ_WJPP01000005.1"/>
</dbReference>
<sequence>MGYVVAVLCVIGVGVGQLLLRLGTEFAERDGGYLTPSVLLTLGGVIGLYGLLFLAWFWVVGNIGLARAYPMMALSFVLVPFGSYLFFGERLGVQYLVGLGLVVAGILLIIYGSSAYR</sequence>
<accession>A0A6N7QR88</accession>
<keyword evidence="1" id="KW-1133">Transmembrane helix</keyword>
<reference evidence="2 3" key="1">
    <citation type="submission" date="2019-11" db="EMBL/GenBank/DDBJ databases">
        <authorList>
            <person name="Zhang X.Y."/>
        </authorList>
    </citation>
    <scope>NUCLEOTIDE SEQUENCE [LARGE SCALE GENOMIC DNA]</scope>
    <source>
        <strain evidence="2 3">C176</strain>
    </source>
</reference>
<protein>
    <submittedName>
        <fullName evidence="2">EamA family transporter</fullName>
    </submittedName>
</protein>
<proteinExistence type="predicted"/>
<organism evidence="2 3">
    <name type="scientific">Spiribacter salilacus</name>
    <dbReference type="NCBI Taxonomy" id="2664894"/>
    <lineage>
        <taxon>Bacteria</taxon>
        <taxon>Pseudomonadati</taxon>
        <taxon>Pseudomonadota</taxon>
        <taxon>Gammaproteobacteria</taxon>
        <taxon>Chromatiales</taxon>
        <taxon>Ectothiorhodospiraceae</taxon>
        <taxon>Spiribacter</taxon>
    </lineage>
</organism>
<evidence type="ECO:0000313" key="2">
    <source>
        <dbReference type="EMBL" id="MRH79055.1"/>
    </source>
</evidence>